<dbReference type="EMBL" id="JAPUUL010003487">
    <property type="protein sequence ID" value="KAJ8122746.1"/>
    <property type="molecule type" value="Genomic_DNA"/>
</dbReference>
<comment type="caution">
    <text evidence="1">The sequence shown here is derived from an EMBL/GenBank/DDBJ whole genome shotgun (WGS) entry which is preliminary data.</text>
</comment>
<reference evidence="1" key="1">
    <citation type="submission" date="2022-12" db="EMBL/GenBank/DDBJ databases">
        <title>Genome Sequence of Lasiodiplodia mahajangana.</title>
        <authorList>
            <person name="Buettner E."/>
        </authorList>
    </citation>
    <scope>NUCLEOTIDE SEQUENCE</scope>
    <source>
        <strain evidence="1">VT137</strain>
    </source>
</reference>
<dbReference type="Proteomes" id="UP001153332">
    <property type="component" value="Unassembled WGS sequence"/>
</dbReference>
<accession>A0ACC2J5T3</accession>
<evidence type="ECO:0000313" key="2">
    <source>
        <dbReference type="Proteomes" id="UP001153332"/>
    </source>
</evidence>
<evidence type="ECO:0000313" key="1">
    <source>
        <dbReference type="EMBL" id="KAJ8122746.1"/>
    </source>
</evidence>
<protein>
    <submittedName>
        <fullName evidence="1">Uncharacterized protein</fullName>
    </submittedName>
</protein>
<name>A0ACC2J5T3_9PEZI</name>
<keyword evidence="2" id="KW-1185">Reference proteome</keyword>
<gene>
    <name evidence="1" type="ORF">O1611_g9763</name>
</gene>
<sequence length="180" mass="19421">MSLPFQCLSPLGSGTLFCAAKGCSIQTFALGANSQPLFSWTHPSLKQAQHATQIKETHEGAEDEEQTGQQPPSKRRKLGSDEAESNVGTEDQQGTPGAPASGEKKNQKKGKAKGTPPKPEAPLVVLLKATEDGAHVVAVTGQDKTLWVFRHDGKGSLEESYAQAPLFRHYYGRRADNPQR</sequence>
<organism evidence="1 2">
    <name type="scientific">Lasiodiplodia mahajangana</name>
    <dbReference type="NCBI Taxonomy" id="1108764"/>
    <lineage>
        <taxon>Eukaryota</taxon>
        <taxon>Fungi</taxon>
        <taxon>Dikarya</taxon>
        <taxon>Ascomycota</taxon>
        <taxon>Pezizomycotina</taxon>
        <taxon>Dothideomycetes</taxon>
        <taxon>Dothideomycetes incertae sedis</taxon>
        <taxon>Botryosphaeriales</taxon>
        <taxon>Botryosphaeriaceae</taxon>
        <taxon>Lasiodiplodia</taxon>
    </lineage>
</organism>
<proteinExistence type="predicted"/>